<dbReference type="AlphaFoldDB" id="A0A9N9A1P9"/>
<keyword evidence="1" id="KW-0732">Signal</keyword>
<comment type="caution">
    <text evidence="2">The sequence shown here is derived from an EMBL/GenBank/DDBJ whole genome shotgun (WGS) entry which is preliminary data.</text>
</comment>
<sequence length="239" mass="27355">MNHKLSLSAFLIHFTQLALCEMQNGITTGYHDKRGLRTANESNPNKNLKINNEEINPKDFYQQNKTTIISIGVFLVHERMTNDDFRVWLTKYSKFAAIMTVFAGADIEALKLLTSQLAGCEMFNAKFSFKANRWILWGGVINSLFEDLPQFVIQILYKENTDKDYSLIPFVTLVTSTIVLLVDIVGRIYDALNGSDYRTAEMTAPLNTREVRQIPSEGSSFDNNENISFDENAEPYHRY</sequence>
<proteinExistence type="predicted"/>
<dbReference type="Proteomes" id="UP000789375">
    <property type="component" value="Unassembled WGS sequence"/>
</dbReference>
<feature type="signal peptide" evidence="1">
    <location>
        <begin position="1"/>
        <end position="20"/>
    </location>
</feature>
<protein>
    <submittedName>
        <fullName evidence="2">12652_t:CDS:1</fullName>
    </submittedName>
</protein>
<gene>
    <name evidence="2" type="ORF">FMOSSE_LOCUS4681</name>
</gene>
<reference evidence="2" key="1">
    <citation type="submission" date="2021-06" db="EMBL/GenBank/DDBJ databases">
        <authorList>
            <person name="Kallberg Y."/>
            <person name="Tangrot J."/>
            <person name="Rosling A."/>
        </authorList>
    </citation>
    <scope>NUCLEOTIDE SEQUENCE</scope>
    <source>
        <strain evidence="2">87-6 pot B 2015</strain>
    </source>
</reference>
<evidence type="ECO:0000256" key="1">
    <source>
        <dbReference type="SAM" id="SignalP"/>
    </source>
</evidence>
<name>A0A9N9A1P9_FUNMO</name>
<accession>A0A9N9A1P9</accession>
<dbReference type="EMBL" id="CAJVPP010000809">
    <property type="protein sequence ID" value="CAG8513879.1"/>
    <property type="molecule type" value="Genomic_DNA"/>
</dbReference>
<evidence type="ECO:0000313" key="2">
    <source>
        <dbReference type="EMBL" id="CAG8513879.1"/>
    </source>
</evidence>
<keyword evidence="3" id="KW-1185">Reference proteome</keyword>
<evidence type="ECO:0000313" key="3">
    <source>
        <dbReference type="Proteomes" id="UP000789375"/>
    </source>
</evidence>
<organism evidence="2 3">
    <name type="scientific">Funneliformis mosseae</name>
    <name type="common">Endomycorrhizal fungus</name>
    <name type="synonym">Glomus mosseae</name>
    <dbReference type="NCBI Taxonomy" id="27381"/>
    <lineage>
        <taxon>Eukaryota</taxon>
        <taxon>Fungi</taxon>
        <taxon>Fungi incertae sedis</taxon>
        <taxon>Mucoromycota</taxon>
        <taxon>Glomeromycotina</taxon>
        <taxon>Glomeromycetes</taxon>
        <taxon>Glomerales</taxon>
        <taxon>Glomeraceae</taxon>
        <taxon>Funneliformis</taxon>
    </lineage>
</organism>
<feature type="chain" id="PRO_5040312418" evidence="1">
    <location>
        <begin position="21"/>
        <end position="239"/>
    </location>
</feature>